<reference evidence="1" key="1">
    <citation type="journal article" date="2022" name="bioRxiv">
        <title>Sequencing and chromosome-scale assembly of the giantPleurodeles waltlgenome.</title>
        <authorList>
            <person name="Brown T."/>
            <person name="Elewa A."/>
            <person name="Iarovenko S."/>
            <person name="Subramanian E."/>
            <person name="Araus A.J."/>
            <person name="Petzold A."/>
            <person name="Susuki M."/>
            <person name="Suzuki K.-i.T."/>
            <person name="Hayashi T."/>
            <person name="Toyoda A."/>
            <person name="Oliveira C."/>
            <person name="Osipova E."/>
            <person name="Leigh N.D."/>
            <person name="Simon A."/>
            <person name="Yun M.H."/>
        </authorList>
    </citation>
    <scope>NUCLEOTIDE SEQUENCE</scope>
    <source>
        <strain evidence="1">20211129_DDA</strain>
        <tissue evidence="1">Liver</tissue>
    </source>
</reference>
<accession>A0AAV7VHT7</accession>
<name>A0AAV7VHT7_PLEWA</name>
<gene>
    <name evidence="1" type="ORF">NDU88_003967</name>
</gene>
<sequence length="308" mass="33933">MQSPVLPVHLASDGEVEFTLFSPFEPRGSGLLPSLFMTMTTVSVFSGPAKHQTVLALWAPSSLEGCQARQDEYTNRKRECGEACRAFTTSTWLGVEKSPRRATREEVRGKRVCASISPQHTRTCVVIFHAGKSGVVFRRVDSLFLWIAGITRCPGSVRGFSCLFSGCASICGAARRIYELTAGVASISPLDFDLRGCALKLRSHGRRRVDFSSRGRAALSLRGRASDLRSSQERRVDQRRCAAFFSPRNKLCVEIFSARSVQVKERSLFGPETSGNRRQALSKPLESTFTARQEFSKATGQQQGSSPL</sequence>
<protein>
    <submittedName>
        <fullName evidence="1">Uncharacterized protein</fullName>
    </submittedName>
</protein>
<evidence type="ECO:0000313" key="1">
    <source>
        <dbReference type="EMBL" id="KAJ1200140.1"/>
    </source>
</evidence>
<evidence type="ECO:0000313" key="2">
    <source>
        <dbReference type="Proteomes" id="UP001066276"/>
    </source>
</evidence>
<keyword evidence="2" id="KW-1185">Reference proteome</keyword>
<organism evidence="1 2">
    <name type="scientific">Pleurodeles waltl</name>
    <name type="common">Iberian ribbed newt</name>
    <dbReference type="NCBI Taxonomy" id="8319"/>
    <lineage>
        <taxon>Eukaryota</taxon>
        <taxon>Metazoa</taxon>
        <taxon>Chordata</taxon>
        <taxon>Craniata</taxon>
        <taxon>Vertebrata</taxon>
        <taxon>Euteleostomi</taxon>
        <taxon>Amphibia</taxon>
        <taxon>Batrachia</taxon>
        <taxon>Caudata</taxon>
        <taxon>Salamandroidea</taxon>
        <taxon>Salamandridae</taxon>
        <taxon>Pleurodelinae</taxon>
        <taxon>Pleurodeles</taxon>
    </lineage>
</organism>
<comment type="caution">
    <text evidence="1">The sequence shown here is derived from an EMBL/GenBank/DDBJ whole genome shotgun (WGS) entry which is preliminary data.</text>
</comment>
<dbReference type="Proteomes" id="UP001066276">
    <property type="component" value="Chromosome 2_1"/>
</dbReference>
<proteinExistence type="predicted"/>
<dbReference type="AlphaFoldDB" id="A0AAV7VHT7"/>
<dbReference type="EMBL" id="JANPWB010000003">
    <property type="protein sequence ID" value="KAJ1200140.1"/>
    <property type="molecule type" value="Genomic_DNA"/>
</dbReference>